<keyword evidence="3" id="KW-0812">Transmembrane</keyword>
<dbReference type="InterPro" id="IPR050922">
    <property type="entry name" value="LytR/CpsA/Psr_CW_biosynth"/>
</dbReference>
<evidence type="ECO:0000256" key="2">
    <source>
        <dbReference type="SAM" id="MobiDB-lite"/>
    </source>
</evidence>
<dbReference type="PANTHER" id="PTHR33392:SF6">
    <property type="entry name" value="POLYISOPRENYL-TEICHOIC ACID--PEPTIDOGLYCAN TEICHOIC ACID TRANSFERASE TAGU"/>
    <property type="match status" value="1"/>
</dbReference>
<organism evidence="5 6">
    <name type="scientific">Actinomyces urogenitalis</name>
    <dbReference type="NCBI Taxonomy" id="103621"/>
    <lineage>
        <taxon>Bacteria</taxon>
        <taxon>Bacillati</taxon>
        <taxon>Actinomycetota</taxon>
        <taxon>Actinomycetes</taxon>
        <taxon>Actinomycetales</taxon>
        <taxon>Actinomycetaceae</taxon>
        <taxon>Actinomyces</taxon>
    </lineage>
</organism>
<dbReference type="EMBL" id="PKHA01000002">
    <property type="protein sequence ID" value="PKY99225.1"/>
    <property type="molecule type" value="Genomic_DNA"/>
</dbReference>
<dbReference type="Gene3D" id="3.40.630.190">
    <property type="entry name" value="LCP protein"/>
    <property type="match status" value="1"/>
</dbReference>
<evidence type="ECO:0000256" key="1">
    <source>
        <dbReference type="ARBA" id="ARBA00006068"/>
    </source>
</evidence>
<dbReference type="AlphaFoldDB" id="A0A2I1KUB4"/>
<name>A0A2I1KUB4_9ACTO</name>
<dbReference type="Pfam" id="PF03816">
    <property type="entry name" value="LytR_cpsA_psr"/>
    <property type="match status" value="1"/>
</dbReference>
<protein>
    <submittedName>
        <fullName evidence="5">Transcriptional regulator</fullName>
    </submittedName>
</protein>
<dbReference type="NCBIfam" id="TIGR00350">
    <property type="entry name" value="lytR_cpsA_psr"/>
    <property type="match status" value="1"/>
</dbReference>
<comment type="caution">
    <text evidence="5">The sequence shown here is derived from an EMBL/GenBank/DDBJ whole genome shotgun (WGS) entry which is preliminary data.</text>
</comment>
<evidence type="ECO:0000313" key="6">
    <source>
        <dbReference type="Proteomes" id="UP000234778"/>
    </source>
</evidence>
<sequence length="453" mass="47223">MKILLKEDGITAENTEPFPMIVFVSSRPRPHARHSVKDLSRHGGRTAMVSVLAVVLFAASFVAIAYHDLQSQVTRVDVAGMVGTARPTRTDAEKVPDDYAGVAVNILVLGSDTRAGDNNVDDSAGSDEVAGARSDTAMIMHVSADRSRIEVVSIPRDTLLEIPSCTRADGTTTYAQSNAMFNSAFSNGAGEGTTAENIAAGAACTLKTVEQLTGIHIDEFVVVDFAGLQRMVDALGGVTVYVSDDISDAEHTGLVLDAGCYHFDGATALQYARARYGAGDGSDLSRIERQQNLMGAMLRAAQSKSLLSNADDLYSFARSALSTLTTSPRIGSLTTLAGLAQSLQAIGMENVSFITMPNALVGARVVPTYEADSVWDALINDVPVGSENVSLQGTGATPSADEPGTEAEATTQDQAAGAQGAQDPQQSTDTTTTGEAASEVSQDPAAQCYASGS</sequence>
<dbReference type="Proteomes" id="UP000234778">
    <property type="component" value="Unassembled WGS sequence"/>
</dbReference>
<feature type="region of interest" description="Disordered" evidence="2">
    <location>
        <begin position="389"/>
        <end position="453"/>
    </location>
</feature>
<evidence type="ECO:0000259" key="4">
    <source>
        <dbReference type="Pfam" id="PF03816"/>
    </source>
</evidence>
<dbReference type="InterPro" id="IPR004474">
    <property type="entry name" value="LytR_CpsA_psr"/>
</dbReference>
<dbReference type="PANTHER" id="PTHR33392">
    <property type="entry name" value="POLYISOPRENYL-TEICHOIC ACID--PEPTIDOGLYCAN TEICHOIC ACID TRANSFERASE TAGU"/>
    <property type="match status" value="1"/>
</dbReference>
<keyword evidence="3" id="KW-1133">Transmembrane helix</keyword>
<feature type="domain" description="Cell envelope-related transcriptional attenuator" evidence="4">
    <location>
        <begin position="133"/>
        <end position="302"/>
    </location>
</feature>
<comment type="similarity">
    <text evidence="1">Belongs to the LytR/CpsA/Psr (LCP) family.</text>
</comment>
<reference evidence="5 6" key="1">
    <citation type="submission" date="2017-12" db="EMBL/GenBank/DDBJ databases">
        <title>Phylogenetic diversity of female urinary microbiome.</title>
        <authorList>
            <person name="Thomas-White K."/>
            <person name="Wolfe A.J."/>
        </authorList>
    </citation>
    <scope>NUCLEOTIDE SEQUENCE [LARGE SCALE GENOMIC DNA]</scope>
    <source>
        <strain evidence="5 6">UMB0319</strain>
    </source>
</reference>
<accession>A0A2I1KUB4</accession>
<feature type="compositionally biased region" description="Low complexity" evidence="2">
    <location>
        <begin position="406"/>
        <end position="433"/>
    </location>
</feature>
<feature type="transmembrane region" description="Helical" evidence="3">
    <location>
        <begin position="47"/>
        <end position="66"/>
    </location>
</feature>
<evidence type="ECO:0000313" key="5">
    <source>
        <dbReference type="EMBL" id="PKY99225.1"/>
    </source>
</evidence>
<gene>
    <name evidence="5" type="ORF">CYJ26_03630</name>
</gene>
<evidence type="ECO:0000256" key="3">
    <source>
        <dbReference type="SAM" id="Phobius"/>
    </source>
</evidence>
<keyword evidence="3" id="KW-0472">Membrane</keyword>
<proteinExistence type="inferred from homology"/>